<dbReference type="RefSeq" id="XP_001642951.1">
    <property type="nucleotide sequence ID" value="XM_001642901.1"/>
</dbReference>
<dbReference type="KEGG" id="vpo:Kpol_416p8"/>
<dbReference type="Proteomes" id="UP000000267">
    <property type="component" value="Unassembled WGS sequence"/>
</dbReference>
<protein>
    <submittedName>
        <fullName evidence="3">Uncharacterized protein</fullName>
    </submittedName>
</protein>
<dbReference type="PhylomeDB" id="A7TRM0"/>
<evidence type="ECO:0000313" key="3">
    <source>
        <dbReference type="EMBL" id="EDO15093.1"/>
    </source>
</evidence>
<name>A7TRM0_VANPO</name>
<dbReference type="OrthoDB" id="4070430at2759"/>
<evidence type="ECO:0000313" key="4">
    <source>
        <dbReference type="Proteomes" id="UP000000267"/>
    </source>
</evidence>
<keyword evidence="1" id="KW-0175">Coiled coil</keyword>
<dbReference type="EMBL" id="DS480482">
    <property type="protein sequence ID" value="EDO15093.1"/>
    <property type="molecule type" value="Genomic_DNA"/>
</dbReference>
<dbReference type="OMA" id="VKEDWRI"/>
<evidence type="ECO:0000256" key="1">
    <source>
        <dbReference type="SAM" id="Coils"/>
    </source>
</evidence>
<keyword evidence="4" id="KW-1185">Reference proteome</keyword>
<accession>A7TRM0</accession>
<dbReference type="GeneID" id="5543134"/>
<dbReference type="FunCoup" id="A7TRM0">
    <property type="interactions" value="59"/>
</dbReference>
<dbReference type="AlphaFoldDB" id="A7TRM0"/>
<feature type="compositionally biased region" description="Polar residues" evidence="2">
    <location>
        <begin position="1"/>
        <end position="10"/>
    </location>
</feature>
<evidence type="ECO:0000256" key="2">
    <source>
        <dbReference type="SAM" id="MobiDB-lite"/>
    </source>
</evidence>
<dbReference type="STRING" id="436907.A7TRM0"/>
<reference evidence="3 4" key="1">
    <citation type="journal article" date="2007" name="Proc. Natl. Acad. Sci. U.S.A.">
        <title>Independent sorting-out of thousands of duplicated gene pairs in two yeast species descended from a whole-genome duplication.</title>
        <authorList>
            <person name="Scannell D.R."/>
            <person name="Frank A.C."/>
            <person name="Conant G.C."/>
            <person name="Byrne K.P."/>
            <person name="Woolfit M."/>
            <person name="Wolfe K.H."/>
        </authorList>
    </citation>
    <scope>NUCLEOTIDE SEQUENCE [LARGE SCALE GENOMIC DNA]</scope>
    <source>
        <strain evidence="4">ATCC 22028 / DSM 70294 / BCRC 21397 / CBS 2163 / NBRC 10782 / NRRL Y-8283 / UCD 57-17</strain>
    </source>
</reference>
<dbReference type="InParanoid" id="A7TRM0"/>
<dbReference type="eggNOG" id="ENOG502S7XQ">
    <property type="taxonomic scope" value="Eukaryota"/>
</dbReference>
<feature type="coiled-coil region" evidence="1">
    <location>
        <begin position="167"/>
        <end position="230"/>
    </location>
</feature>
<feature type="region of interest" description="Disordered" evidence="2">
    <location>
        <begin position="1"/>
        <end position="100"/>
    </location>
</feature>
<sequence>MNSDVQTIERSTAKKPSNKKNSLNRKQNFKNGTNKKSKKSINNNPETNLSNDDKPNKINNKISPKSLNDKRKGNQGYSKRTKAKSISSDKNGGIKPVVKNENKEREIDDFKKRFGEKSLVLFNDGKYVSVYGISLRNFSFKDVFKTDDFRLCVPYNYPESPLKLTLRKSLKEQNNNQTRKLELFIKNFNYKAKTMQKENYTLAEQLNYLIQEKEILLKKEFYEIDKLKKEFYSQLN</sequence>
<dbReference type="HOGENOM" id="CLU_1176186_0_0_1"/>
<organism evidence="4">
    <name type="scientific">Vanderwaltozyma polyspora (strain ATCC 22028 / DSM 70294 / BCRC 21397 / CBS 2163 / NBRC 10782 / NRRL Y-8283 / UCD 57-17)</name>
    <name type="common">Kluyveromyces polysporus</name>
    <dbReference type="NCBI Taxonomy" id="436907"/>
    <lineage>
        <taxon>Eukaryota</taxon>
        <taxon>Fungi</taxon>
        <taxon>Dikarya</taxon>
        <taxon>Ascomycota</taxon>
        <taxon>Saccharomycotina</taxon>
        <taxon>Saccharomycetes</taxon>
        <taxon>Saccharomycetales</taxon>
        <taxon>Saccharomycetaceae</taxon>
        <taxon>Vanderwaltozyma</taxon>
    </lineage>
</organism>
<proteinExistence type="predicted"/>
<gene>
    <name evidence="3" type="ORF">Kpol_416p8</name>
</gene>